<feature type="region of interest" description="Disordered" evidence="1">
    <location>
        <begin position="60"/>
        <end position="88"/>
    </location>
</feature>
<dbReference type="Proteomes" id="UP001469553">
    <property type="component" value="Unassembled WGS sequence"/>
</dbReference>
<name>A0ABV0ZTC2_9TELE</name>
<keyword evidence="3" id="KW-1185">Reference proteome</keyword>
<evidence type="ECO:0000256" key="1">
    <source>
        <dbReference type="SAM" id="MobiDB-lite"/>
    </source>
</evidence>
<organism evidence="2 3">
    <name type="scientific">Ameca splendens</name>
    <dbReference type="NCBI Taxonomy" id="208324"/>
    <lineage>
        <taxon>Eukaryota</taxon>
        <taxon>Metazoa</taxon>
        <taxon>Chordata</taxon>
        <taxon>Craniata</taxon>
        <taxon>Vertebrata</taxon>
        <taxon>Euteleostomi</taxon>
        <taxon>Actinopterygii</taxon>
        <taxon>Neopterygii</taxon>
        <taxon>Teleostei</taxon>
        <taxon>Neoteleostei</taxon>
        <taxon>Acanthomorphata</taxon>
        <taxon>Ovalentaria</taxon>
        <taxon>Atherinomorphae</taxon>
        <taxon>Cyprinodontiformes</taxon>
        <taxon>Goodeidae</taxon>
        <taxon>Ameca</taxon>
    </lineage>
</organism>
<protein>
    <submittedName>
        <fullName evidence="2">Uncharacterized protein</fullName>
    </submittedName>
</protein>
<comment type="caution">
    <text evidence="2">The sequence shown here is derived from an EMBL/GenBank/DDBJ whole genome shotgun (WGS) entry which is preliminary data.</text>
</comment>
<evidence type="ECO:0000313" key="3">
    <source>
        <dbReference type="Proteomes" id="UP001469553"/>
    </source>
</evidence>
<proteinExistence type="predicted"/>
<accession>A0ABV0ZTC2</accession>
<gene>
    <name evidence="2" type="ORF">AMECASPLE_039073</name>
</gene>
<evidence type="ECO:0000313" key="2">
    <source>
        <dbReference type="EMBL" id="MEQ2309474.1"/>
    </source>
</evidence>
<reference evidence="2 3" key="1">
    <citation type="submission" date="2021-06" db="EMBL/GenBank/DDBJ databases">
        <authorList>
            <person name="Palmer J.M."/>
        </authorList>
    </citation>
    <scope>NUCLEOTIDE SEQUENCE [LARGE SCALE GENOMIC DNA]</scope>
    <source>
        <strain evidence="2 3">AS_MEX2019</strain>
        <tissue evidence="2">Muscle</tissue>
    </source>
</reference>
<feature type="compositionally biased region" description="Basic and acidic residues" evidence="1">
    <location>
        <begin position="68"/>
        <end position="88"/>
    </location>
</feature>
<dbReference type="EMBL" id="JAHRIP010073571">
    <property type="protein sequence ID" value="MEQ2309474.1"/>
    <property type="molecule type" value="Genomic_DNA"/>
</dbReference>
<sequence>MLFSSRTGTRAGSGWCPRRLEASCRALQVLHENLFVHDSTPRTVPIRKYRFKFVSAEFTEKVQGQQSDPKRPERSRTEPAEISEGREREKLHLLAQDWLPDLKEKHTWDVKRIDRCAAGSQTQTDPGYYSLSV</sequence>